<dbReference type="RefSeq" id="WP_105983762.1">
    <property type="nucleotide sequence ID" value="NZ_MQUC01000003.1"/>
</dbReference>
<evidence type="ECO:0000313" key="2">
    <source>
        <dbReference type="Proteomes" id="UP000239532"/>
    </source>
</evidence>
<evidence type="ECO:0000313" key="1">
    <source>
        <dbReference type="EMBL" id="PRP68086.1"/>
    </source>
</evidence>
<organism evidence="1 2">
    <name type="scientific">Nonlabens agnitus</name>
    <dbReference type="NCBI Taxonomy" id="870484"/>
    <lineage>
        <taxon>Bacteria</taxon>
        <taxon>Pseudomonadati</taxon>
        <taxon>Bacteroidota</taxon>
        <taxon>Flavobacteriia</taxon>
        <taxon>Flavobacteriales</taxon>
        <taxon>Flavobacteriaceae</taxon>
        <taxon>Nonlabens</taxon>
    </lineage>
</organism>
<keyword evidence="2" id="KW-1185">Reference proteome</keyword>
<comment type="caution">
    <text evidence="1">The sequence shown here is derived from an EMBL/GenBank/DDBJ whole genome shotgun (WGS) entry which is preliminary data.</text>
</comment>
<dbReference type="InterPro" id="IPR025563">
    <property type="entry name" value="DUF4286"/>
</dbReference>
<gene>
    <name evidence="1" type="ORF">BST86_13805</name>
</gene>
<dbReference type="Proteomes" id="UP000239532">
    <property type="component" value="Unassembled WGS sequence"/>
</dbReference>
<evidence type="ECO:0008006" key="3">
    <source>
        <dbReference type="Google" id="ProtNLM"/>
    </source>
</evidence>
<dbReference type="EMBL" id="MQUC01000003">
    <property type="protein sequence ID" value="PRP68086.1"/>
    <property type="molecule type" value="Genomic_DNA"/>
</dbReference>
<reference evidence="1 2" key="1">
    <citation type="submission" date="2016-11" db="EMBL/GenBank/DDBJ databases">
        <title>Trade-off between light-utilization and light-protection in marine flavobacteria.</title>
        <authorList>
            <person name="Kumagai Y."/>
        </authorList>
    </citation>
    <scope>NUCLEOTIDE SEQUENCE [LARGE SCALE GENOMIC DNA]</scope>
    <source>
        <strain evidence="1 2">JCM 17109</strain>
    </source>
</reference>
<dbReference type="Pfam" id="PF14114">
    <property type="entry name" value="DUF4286"/>
    <property type="match status" value="1"/>
</dbReference>
<proteinExistence type="predicted"/>
<dbReference type="OrthoDB" id="1121837at2"/>
<name>A0A2S9WXI3_9FLAO</name>
<sequence>MVIYNVTSNMAQSLEKEWLEWTREHIAQVLGTGLFMDARLTRVMVEEQDGSSTFSIQYKASSREALELYYEKHAPALRQEAIKKFGDRVLSFRTELDMIDEYRVTGNMN</sequence>
<protein>
    <recommendedName>
        <fullName evidence="3">DUF4286 domain-containing protein</fullName>
    </recommendedName>
</protein>
<dbReference type="AlphaFoldDB" id="A0A2S9WXI3"/>
<accession>A0A2S9WXI3</accession>